<evidence type="ECO:0000256" key="7">
    <source>
        <dbReference type="ARBA" id="ARBA00025218"/>
    </source>
</evidence>
<comment type="subcellular location">
    <subcellularLocation>
        <location evidence="1">Membrane</location>
        <topology evidence="1">Multi-pass membrane protein</topology>
    </subcellularLocation>
</comment>
<proteinExistence type="inferred from homology"/>
<feature type="non-terminal residue" evidence="11">
    <location>
        <position position="338"/>
    </location>
</feature>
<dbReference type="Pfam" id="PF00115">
    <property type="entry name" value="COX1"/>
    <property type="match status" value="1"/>
</dbReference>
<dbReference type="PROSITE" id="PS00077">
    <property type="entry name" value="COX1_CUB"/>
    <property type="match status" value="1"/>
</dbReference>
<dbReference type="Gene3D" id="1.20.210.10">
    <property type="entry name" value="Cytochrome c oxidase-like, subunit I domain"/>
    <property type="match status" value="1"/>
</dbReference>
<evidence type="ECO:0000313" key="11">
    <source>
        <dbReference type="EMBL" id="MFC7184684.1"/>
    </source>
</evidence>
<evidence type="ECO:0000256" key="1">
    <source>
        <dbReference type="ARBA" id="ARBA00004141"/>
    </source>
</evidence>
<keyword evidence="3 8" id="KW-0812">Transmembrane</keyword>
<dbReference type="InterPro" id="IPR036927">
    <property type="entry name" value="Cyt_c_oxase-like_su1_sf"/>
</dbReference>
<feature type="transmembrane region" description="Helical" evidence="9">
    <location>
        <begin position="258"/>
        <end position="282"/>
    </location>
</feature>
<organism evidence="11 12">
    <name type="scientific">Kitasatospora paranensis</name>
    <dbReference type="NCBI Taxonomy" id="258053"/>
    <lineage>
        <taxon>Bacteria</taxon>
        <taxon>Bacillati</taxon>
        <taxon>Actinomycetota</taxon>
        <taxon>Actinomycetes</taxon>
        <taxon>Kitasatosporales</taxon>
        <taxon>Streptomycetaceae</taxon>
        <taxon>Kitasatospora</taxon>
    </lineage>
</organism>
<keyword evidence="5 9" id="KW-1133">Transmembrane helix</keyword>
<dbReference type="SUPFAM" id="SSF81442">
    <property type="entry name" value="Cytochrome c oxidase subunit I-like"/>
    <property type="match status" value="1"/>
</dbReference>
<evidence type="ECO:0000256" key="9">
    <source>
        <dbReference type="SAM" id="Phobius"/>
    </source>
</evidence>
<keyword evidence="8" id="KW-0813">Transport</keyword>
<dbReference type="RefSeq" id="WP_380232875.1">
    <property type="nucleotide sequence ID" value="NZ_JBHTAJ010000113.1"/>
</dbReference>
<feature type="transmembrane region" description="Helical" evidence="9">
    <location>
        <begin position="318"/>
        <end position="337"/>
    </location>
</feature>
<dbReference type="PANTHER" id="PTHR10422">
    <property type="entry name" value="CYTOCHROME C OXIDASE SUBUNIT 1"/>
    <property type="match status" value="1"/>
</dbReference>
<accession>A0ABW2G572</accession>
<dbReference type="PROSITE" id="PS50855">
    <property type="entry name" value="COX1"/>
    <property type="match status" value="1"/>
</dbReference>
<evidence type="ECO:0000256" key="8">
    <source>
        <dbReference type="RuleBase" id="RU000370"/>
    </source>
</evidence>
<evidence type="ECO:0000256" key="4">
    <source>
        <dbReference type="ARBA" id="ARBA00022982"/>
    </source>
</evidence>
<dbReference type="InterPro" id="IPR023616">
    <property type="entry name" value="Cyt_c_oxase-like_su1_dom"/>
</dbReference>
<feature type="transmembrane region" description="Helical" evidence="9">
    <location>
        <begin position="47"/>
        <end position="66"/>
    </location>
</feature>
<keyword evidence="8" id="KW-0479">Metal-binding</keyword>
<evidence type="ECO:0000256" key="5">
    <source>
        <dbReference type="ARBA" id="ARBA00022989"/>
    </source>
</evidence>
<name>A0ABW2G572_9ACTN</name>
<feature type="transmembrane region" description="Helical" evidence="9">
    <location>
        <begin position="175"/>
        <end position="200"/>
    </location>
</feature>
<evidence type="ECO:0000256" key="3">
    <source>
        <dbReference type="ARBA" id="ARBA00022692"/>
    </source>
</evidence>
<dbReference type="Proteomes" id="UP001596435">
    <property type="component" value="Unassembled WGS sequence"/>
</dbReference>
<dbReference type="PANTHER" id="PTHR10422:SF18">
    <property type="entry name" value="CYTOCHROME C OXIDASE SUBUNIT 1"/>
    <property type="match status" value="1"/>
</dbReference>
<evidence type="ECO:0000256" key="2">
    <source>
        <dbReference type="ARBA" id="ARBA00022660"/>
    </source>
</evidence>
<comment type="function">
    <text evidence="7">Cytochrome c oxidase is the component of the respiratory chain that catalyzes the reduction of oxygen to water. Subunits 1-3 form the functional core of the enzyme complex. CO I is the catalytic subunit of the enzyme. Electrons originating in cytochrome c are transferred via the copper A center of subunit 2 and heme A of subunit 1 to the bimetallic center formed by heme A3 and copper B.</text>
</comment>
<protein>
    <submittedName>
        <fullName evidence="11">Cbb3-type cytochrome c oxidase subunit I</fullName>
    </submittedName>
</protein>
<gene>
    <name evidence="11" type="ORF">ACFQMG_34550</name>
</gene>
<keyword evidence="12" id="KW-1185">Reference proteome</keyword>
<evidence type="ECO:0000313" key="12">
    <source>
        <dbReference type="Proteomes" id="UP001596435"/>
    </source>
</evidence>
<keyword evidence="2 8" id="KW-0679">Respiratory chain</keyword>
<evidence type="ECO:0000259" key="10">
    <source>
        <dbReference type="PROSITE" id="PS50855"/>
    </source>
</evidence>
<dbReference type="PRINTS" id="PR01165">
    <property type="entry name" value="CYCOXIDASEI"/>
</dbReference>
<keyword evidence="6 9" id="KW-0472">Membrane</keyword>
<feature type="transmembrane region" description="Helical" evidence="9">
    <location>
        <begin position="86"/>
        <end position="107"/>
    </location>
</feature>
<dbReference type="EMBL" id="JBHTAJ010000113">
    <property type="protein sequence ID" value="MFC7184684.1"/>
    <property type="molecule type" value="Genomic_DNA"/>
</dbReference>
<comment type="caution">
    <text evidence="11">The sequence shown here is derived from an EMBL/GenBank/DDBJ whole genome shotgun (WGS) entry which is preliminary data.</text>
</comment>
<feature type="transmembrane region" description="Helical" evidence="9">
    <location>
        <begin position="212"/>
        <end position="238"/>
    </location>
</feature>
<keyword evidence="4 8" id="KW-0249">Electron transport</keyword>
<reference evidence="12" key="1">
    <citation type="journal article" date="2019" name="Int. J. Syst. Evol. Microbiol.">
        <title>The Global Catalogue of Microorganisms (GCM) 10K type strain sequencing project: providing services to taxonomists for standard genome sequencing and annotation.</title>
        <authorList>
            <consortium name="The Broad Institute Genomics Platform"/>
            <consortium name="The Broad Institute Genome Sequencing Center for Infectious Disease"/>
            <person name="Wu L."/>
            <person name="Ma J."/>
        </authorList>
    </citation>
    <scope>NUCLEOTIDE SEQUENCE [LARGE SCALE GENOMIC DNA]</scope>
    <source>
        <strain evidence="12">CGMCC 1.12859</strain>
    </source>
</reference>
<feature type="domain" description="Cytochrome oxidase subunit I profile" evidence="10">
    <location>
        <begin position="35"/>
        <end position="338"/>
    </location>
</feature>
<keyword evidence="8" id="KW-0349">Heme</keyword>
<feature type="transmembrane region" description="Helical" evidence="9">
    <location>
        <begin position="128"/>
        <end position="146"/>
    </location>
</feature>
<feature type="transmembrane region" description="Helical" evidence="9">
    <location>
        <begin position="294"/>
        <end position="312"/>
    </location>
</feature>
<sequence>MTILNEPAAAGGGAGAVTVGSSARRAKRGSQIIKWLTTTDHKTIGTMYLATSFAFFLIGGILALVMRAELARPGTQILSNEQFNQAFTMHGTIMLLMFATPLFAGFANWIMPLQIGAPDVAFPRLNMFAYWLYLFGSVIAVCGFLTPQGAADFGWFAYSPLSDAVRSPGVGADMWIMGLALSGFGTILGAVNFITTIICMRAPGMTMFRMSIFVWNVLLTAVLVLLAFPVLAAALLALEADRKFGAHVFDPANGGAMLWQHLFWFFGHPEVYIIALPFFGIVSEIIPVFSRKPMFGYSGLIAATIAIAGLSVTVWAHHMYVTGQVLLPFFSFMTFLIA</sequence>
<keyword evidence="8" id="KW-0408">Iron</keyword>
<comment type="similarity">
    <text evidence="8">Belongs to the heme-copper respiratory oxidase family.</text>
</comment>
<dbReference type="InterPro" id="IPR023615">
    <property type="entry name" value="Cyt_c_Oxase_su1_BS"/>
</dbReference>
<dbReference type="InterPro" id="IPR000883">
    <property type="entry name" value="Cyt_C_Oxase_1"/>
</dbReference>
<evidence type="ECO:0000256" key="6">
    <source>
        <dbReference type="ARBA" id="ARBA00023136"/>
    </source>
</evidence>